<reference evidence="2 3" key="1">
    <citation type="submission" date="2014-03" db="EMBL/GenBank/DDBJ databases">
        <authorList>
            <person name="Sibley D."/>
            <person name="Venepally P."/>
            <person name="Karamycheva S."/>
            <person name="Hadjithomas M."/>
            <person name="Khan A."/>
            <person name="Brunk B."/>
            <person name="Roos D."/>
            <person name="Caler E."/>
            <person name="Lorenzi H."/>
        </authorList>
    </citation>
    <scope>NUCLEOTIDE SEQUENCE [LARGE SCALE GENOMIC DNA]</scope>
    <source>
        <strain evidence="3">p89</strain>
    </source>
</reference>
<comment type="caution">
    <text evidence="2">The sequence shown here is derived from an EMBL/GenBank/DDBJ whole genome shotgun (WGS) entry which is preliminary data.</text>
</comment>
<gene>
    <name evidence="2" type="ORF">TGP89_237595</name>
</gene>
<dbReference type="VEuPathDB" id="ToxoDB:TGP89_237595"/>
<organism evidence="2 3">
    <name type="scientific">Toxoplasma gondii p89</name>
    <dbReference type="NCBI Taxonomy" id="943119"/>
    <lineage>
        <taxon>Eukaryota</taxon>
        <taxon>Sar</taxon>
        <taxon>Alveolata</taxon>
        <taxon>Apicomplexa</taxon>
        <taxon>Conoidasida</taxon>
        <taxon>Coccidia</taxon>
        <taxon>Eucoccidiorida</taxon>
        <taxon>Eimeriorina</taxon>
        <taxon>Sarcocystidae</taxon>
        <taxon>Toxoplasma</taxon>
    </lineage>
</organism>
<proteinExistence type="predicted"/>
<evidence type="ECO:0000313" key="3">
    <source>
        <dbReference type="Proteomes" id="UP000028828"/>
    </source>
</evidence>
<protein>
    <submittedName>
        <fullName evidence="2">Uncharacterized protein</fullName>
    </submittedName>
</protein>
<evidence type="ECO:0000313" key="2">
    <source>
        <dbReference type="EMBL" id="KFG41902.1"/>
    </source>
</evidence>
<evidence type="ECO:0000256" key="1">
    <source>
        <dbReference type="SAM" id="MobiDB-lite"/>
    </source>
</evidence>
<feature type="compositionally biased region" description="Basic and acidic residues" evidence="1">
    <location>
        <begin position="112"/>
        <end position="125"/>
    </location>
</feature>
<feature type="region of interest" description="Disordered" evidence="1">
    <location>
        <begin position="103"/>
        <end position="125"/>
    </location>
</feature>
<dbReference type="AlphaFoldDB" id="A0A086KBY4"/>
<name>A0A086KBY4_TOXGO</name>
<dbReference type="Proteomes" id="UP000028828">
    <property type="component" value="Unassembled WGS sequence"/>
</dbReference>
<sequence>MQEDMVDTGIMERRGSHQCRISSGYHFDSYLFIAECSYVAFQLLSESHITCKTTLQVHRFCIPKGEVIIQPHIREGEAHFLPVSCELARGPSFLGNALLSTTPRKRNQAHRSTRDETEKTATSERETAYDYPGMYTCLCMVVARALE</sequence>
<dbReference type="EMBL" id="AEYI02001071">
    <property type="protein sequence ID" value="KFG41902.1"/>
    <property type="molecule type" value="Genomic_DNA"/>
</dbReference>
<accession>A0A086KBY4</accession>